<organism evidence="7 8">
    <name type="scientific">Pocillopora damicornis</name>
    <name type="common">Cauliflower coral</name>
    <name type="synonym">Millepora damicornis</name>
    <dbReference type="NCBI Taxonomy" id="46731"/>
    <lineage>
        <taxon>Eukaryota</taxon>
        <taxon>Metazoa</taxon>
        <taxon>Cnidaria</taxon>
        <taxon>Anthozoa</taxon>
        <taxon>Hexacorallia</taxon>
        <taxon>Scleractinia</taxon>
        <taxon>Astrocoeniina</taxon>
        <taxon>Pocilloporidae</taxon>
        <taxon>Pocillopora</taxon>
    </lineage>
</organism>
<accession>A0A3M6UI01</accession>
<dbReference type="InterPro" id="IPR037462">
    <property type="entry name" value="ERp19"/>
</dbReference>
<dbReference type="Pfam" id="PF13899">
    <property type="entry name" value="Thioredoxin_7"/>
    <property type="match status" value="1"/>
</dbReference>
<evidence type="ECO:0000256" key="2">
    <source>
        <dbReference type="ARBA" id="ARBA00016955"/>
    </source>
</evidence>
<dbReference type="PANTHER" id="PTHR15337:SF11">
    <property type="entry name" value="THIOREDOXIN DOMAIN-CONTAINING PROTEIN"/>
    <property type="match status" value="1"/>
</dbReference>
<feature type="domain" description="Thioredoxin" evidence="6">
    <location>
        <begin position="40"/>
        <end position="185"/>
    </location>
</feature>
<dbReference type="SUPFAM" id="SSF52833">
    <property type="entry name" value="Thioredoxin-like"/>
    <property type="match status" value="1"/>
</dbReference>
<protein>
    <recommendedName>
        <fullName evidence="2">Thioredoxin domain-containing protein 12</fullName>
        <ecNumber evidence="1">1.8.4.2</ecNumber>
    </recommendedName>
</protein>
<dbReference type="PANTHER" id="PTHR15337">
    <property type="entry name" value="ANTERIOR GRADIENT PROTEIN-RELATED"/>
    <property type="match status" value="1"/>
</dbReference>
<dbReference type="CDD" id="cd02959">
    <property type="entry name" value="ERp19"/>
    <property type="match status" value="1"/>
</dbReference>
<keyword evidence="8" id="KW-1185">Reference proteome</keyword>
<proteinExistence type="predicted"/>
<dbReference type="Proteomes" id="UP000275408">
    <property type="component" value="Unassembled WGS sequence"/>
</dbReference>
<dbReference type="InterPro" id="IPR036249">
    <property type="entry name" value="Thioredoxin-like_sf"/>
</dbReference>
<dbReference type="EC" id="1.8.4.2" evidence="1"/>
<keyword evidence="3" id="KW-0732">Signal</keyword>
<comment type="catalytic activity">
    <reaction evidence="4">
        <text>[protein]-disulfide + 2 glutathione = [protein]-dithiol + glutathione disulfide</text>
        <dbReference type="Rhea" id="RHEA:21064"/>
        <dbReference type="Rhea" id="RHEA-COMP:10593"/>
        <dbReference type="Rhea" id="RHEA-COMP:10594"/>
        <dbReference type="ChEBI" id="CHEBI:29950"/>
        <dbReference type="ChEBI" id="CHEBI:50058"/>
        <dbReference type="ChEBI" id="CHEBI:57925"/>
        <dbReference type="ChEBI" id="CHEBI:58297"/>
        <dbReference type="EC" id="1.8.4.2"/>
    </reaction>
    <physiologicalReaction direction="right-to-left" evidence="4">
        <dbReference type="Rhea" id="RHEA:21066"/>
    </physiologicalReaction>
</comment>
<keyword evidence="5" id="KW-0472">Membrane</keyword>
<dbReference type="Gene3D" id="3.40.30.10">
    <property type="entry name" value="Glutaredoxin"/>
    <property type="match status" value="1"/>
</dbReference>
<dbReference type="PROSITE" id="PS51352">
    <property type="entry name" value="THIOREDOXIN_2"/>
    <property type="match status" value="1"/>
</dbReference>
<dbReference type="AlphaFoldDB" id="A0A3M6UI01"/>
<dbReference type="InterPro" id="IPR051099">
    <property type="entry name" value="AGR/TXD"/>
</dbReference>
<evidence type="ECO:0000256" key="3">
    <source>
        <dbReference type="ARBA" id="ARBA00022729"/>
    </source>
</evidence>
<evidence type="ECO:0000256" key="1">
    <source>
        <dbReference type="ARBA" id="ARBA00013094"/>
    </source>
</evidence>
<evidence type="ECO:0000259" key="6">
    <source>
        <dbReference type="PROSITE" id="PS51352"/>
    </source>
</evidence>
<dbReference type="InterPro" id="IPR013766">
    <property type="entry name" value="Thioredoxin_domain"/>
</dbReference>
<dbReference type="OrthoDB" id="262308at2759"/>
<dbReference type="GO" id="GO:0005783">
    <property type="term" value="C:endoplasmic reticulum"/>
    <property type="evidence" value="ECO:0007669"/>
    <property type="project" value="TreeGrafter"/>
</dbReference>
<evidence type="ECO:0000256" key="4">
    <source>
        <dbReference type="ARBA" id="ARBA00033687"/>
    </source>
</evidence>
<name>A0A3M6UI01_POCDA</name>
<dbReference type="InterPro" id="IPR017937">
    <property type="entry name" value="Thioredoxin_CS"/>
</dbReference>
<sequence>WLGHQFPGQLQFLEKYFFSQHEQVMAAILSFSGVHSFFFLLFSGFICFFTANGMLGRGFGDHIDWKTYSEGLKEAQSSRKPVMVIIHKSWCGACKALKPKFAESMEIDELSKKFVMINVEDDEEPQDTKFQIDGSYIPRIFILDSYGNVQRDIYNKKGNPSYKYYYGSPPGIVDSMKEALEKMIDGVRIGDEL</sequence>
<evidence type="ECO:0000256" key="5">
    <source>
        <dbReference type="SAM" id="Phobius"/>
    </source>
</evidence>
<evidence type="ECO:0000313" key="8">
    <source>
        <dbReference type="Proteomes" id="UP000275408"/>
    </source>
</evidence>
<feature type="transmembrane region" description="Helical" evidence="5">
    <location>
        <begin position="24"/>
        <end position="49"/>
    </location>
</feature>
<dbReference type="PROSITE" id="PS00194">
    <property type="entry name" value="THIOREDOXIN_1"/>
    <property type="match status" value="1"/>
</dbReference>
<keyword evidence="5" id="KW-1133">Transmembrane helix</keyword>
<evidence type="ECO:0000313" key="7">
    <source>
        <dbReference type="EMBL" id="RMX53303.1"/>
    </source>
</evidence>
<dbReference type="GO" id="GO:0019153">
    <property type="term" value="F:protein-disulfide reductase (glutathione) activity"/>
    <property type="evidence" value="ECO:0007669"/>
    <property type="project" value="UniProtKB-EC"/>
</dbReference>
<feature type="non-terminal residue" evidence="7">
    <location>
        <position position="1"/>
    </location>
</feature>
<dbReference type="EMBL" id="RCHS01001477">
    <property type="protein sequence ID" value="RMX53303.1"/>
    <property type="molecule type" value="Genomic_DNA"/>
</dbReference>
<comment type="caution">
    <text evidence="7">The sequence shown here is derived from an EMBL/GenBank/DDBJ whole genome shotgun (WGS) entry which is preliminary data.</text>
</comment>
<dbReference type="STRING" id="46731.A0A3M6UI01"/>
<keyword evidence="5" id="KW-0812">Transmembrane</keyword>
<gene>
    <name evidence="7" type="ORF">pdam_00022794</name>
</gene>
<reference evidence="7 8" key="1">
    <citation type="journal article" date="2018" name="Sci. Rep.">
        <title>Comparative analysis of the Pocillopora damicornis genome highlights role of immune system in coral evolution.</title>
        <authorList>
            <person name="Cunning R."/>
            <person name="Bay R.A."/>
            <person name="Gillette P."/>
            <person name="Baker A.C."/>
            <person name="Traylor-Knowles N."/>
        </authorList>
    </citation>
    <scope>NUCLEOTIDE SEQUENCE [LARGE SCALE GENOMIC DNA]</scope>
    <source>
        <strain evidence="7">RSMAS</strain>
        <tissue evidence="7">Whole animal</tissue>
    </source>
</reference>